<name>A0A806JY00_9BACT</name>
<protein>
    <submittedName>
        <fullName evidence="1">Uncharacterized protein</fullName>
    </submittedName>
</protein>
<sequence>MAETFTWKDVKIITQKLVEKYPDIDPYCFSGWTERGKGLPTEHMTDEQREIEREQVRTRVISLEGFNDEPYPKDKNHLITIKYEWIELYEVKILGYEDQQTRLWKNPDYIRSEICP</sequence>
<dbReference type="EMBL" id="JQ844168">
    <property type="protein sequence ID" value="AGS51691.1"/>
    <property type="molecule type" value="Genomic_DNA"/>
</dbReference>
<organism evidence="1">
    <name type="scientific">uncultured bacterium contig00032</name>
    <dbReference type="NCBI Taxonomy" id="1181521"/>
    <lineage>
        <taxon>Bacteria</taxon>
        <taxon>environmental samples</taxon>
    </lineage>
</organism>
<accession>A0A806JY00</accession>
<dbReference type="AlphaFoldDB" id="A0A806JY00"/>
<proteinExistence type="predicted"/>
<evidence type="ECO:0000313" key="1">
    <source>
        <dbReference type="EMBL" id="AGS51691.1"/>
    </source>
</evidence>
<reference evidence="1" key="1">
    <citation type="submission" date="2012-03" db="EMBL/GenBank/DDBJ databases">
        <title>Functional metagenomics reveals considerable lignocellulase gene clusters in the gut microbiome of a wood-feeding higher termite.</title>
        <authorList>
            <person name="Liu N."/>
        </authorList>
    </citation>
    <scope>NUCLEOTIDE SEQUENCE</scope>
</reference>